<dbReference type="RefSeq" id="WP_204891910.1">
    <property type="nucleotide sequence ID" value="NZ_JBHUFW010000005.1"/>
</dbReference>
<dbReference type="Proteomes" id="UP001597273">
    <property type="component" value="Unassembled WGS sequence"/>
</dbReference>
<organism evidence="1 2">
    <name type="scientific">Planococcus chinensis</name>
    <dbReference type="NCBI Taxonomy" id="272917"/>
    <lineage>
        <taxon>Bacteria</taxon>
        <taxon>Bacillati</taxon>
        <taxon>Bacillota</taxon>
        <taxon>Bacilli</taxon>
        <taxon>Bacillales</taxon>
        <taxon>Caryophanaceae</taxon>
        <taxon>Planococcus</taxon>
    </lineage>
</organism>
<sequence length="159" mass="17910">MKIGIIVHSQTGHTLLVGEKLQEQLQSDGHEVALIRFQNTETPKGPQKIEDVRLDQVPDATGYDALIFGAWVEAFNLCHGFTLYLQQIPDFATANVSCFLTQQFRFKWMGGSLAMAKMKRLLRAKGAQVNATGIINWSNKKREQQIAELVARFSSQYQP</sequence>
<reference evidence="2" key="1">
    <citation type="journal article" date="2019" name="Int. J. Syst. Evol. Microbiol.">
        <title>The Global Catalogue of Microorganisms (GCM) 10K type strain sequencing project: providing services to taxonomists for standard genome sequencing and annotation.</title>
        <authorList>
            <consortium name="The Broad Institute Genomics Platform"/>
            <consortium name="The Broad Institute Genome Sequencing Center for Infectious Disease"/>
            <person name="Wu L."/>
            <person name="Ma J."/>
        </authorList>
    </citation>
    <scope>NUCLEOTIDE SEQUENCE [LARGE SCALE GENOMIC DNA]</scope>
    <source>
        <strain evidence="2">CGMCC 1.15475</strain>
    </source>
</reference>
<name>A0ABW4QHF8_9BACL</name>
<dbReference type="Gene3D" id="3.40.50.360">
    <property type="match status" value="1"/>
</dbReference>
<dbReference type="EMBL" id="JBHUFW010000005">
    <property type="protein sequence ID" value="MFD1863006.1"/>
    <property type="molecule type" value="Genomic_DNA"/>
</dbReference>
<comment type="caution">
    <text evidence="1">The sequence shown here is derived from an EMBL/GenBank/DDBJ whole genome shotgun (WGS) entry which is preliminary data.</text>
</comment>
<protein>
    <submittedName>
        <fullName evidence="1">Flavodoxin family protein</fullName>
    </submittedName>
</protein>
<dbReference type="SUPFAM" id="SSF52218">
    <property type="entry name" value="Flavoproteins"/>
    <property type="match status" value="1"/>
</dbReference>
<evidence type="ECO:0000313" key="1">
    <source>
        <dbReference type="EMBL" id="MFD1863006.1"/>
    </source>
</evidence>
<gene>
    <name evidence="1" type="ORF">ACFSDB_08680</name>
</gene>
<keyword evidence="2" id="KW-1185">Reference proteome</keyword>
<dbReference type="InterPro" id="IPR029039">
    <property type="entry name" value="Flavoprotein-like_sf"/>
</dbReference>
<accession>A0ABW4QHF8</accession>
<evidence type="ECO:0000313" key="2">
    <source>
        <dbReference type="Proteomes" id="UP001597273"/>
    </source>
</evidence>
<proteinExistence type="predicted"/>